<evidence type="ECO:0000313" key="5">
    <source>
        <dbReference type="Proteomes" id="UP001228049"/>
    </source>
</evidence>
<keyword evidence="1" id="KW-0677">Repeat</keyword>
<proteinExistence type="inferred from homology"/>
<keyword evidence="5" id="KW-1185">Reference proteome</keyword>
<dbReference type="GO" id="GO:0051607">
    <property type="term" value="P:defense response to virus"/>
    <property type="evidence" value="ECO:0007669"/>
    <property type="project" value="TreeGrafter"/>
</dbReference>
<comment type="similarity">
    <text evidence="3">Belongs to the IFIT family.</text>
</comment>
<reference evidence="4" key="1">
    <citation type="submission" date="2023-04" db="EMBL/GenBank/DDBJ databases">
        <title>Chromosome-level genome of Chaenocephalus aceratus.</title>
        <authorList>
            <person name="Park H."/>
        </authorList>
    </citation>
    <scope>NUCLEOTIDE SEQUENCE</scope>
    <source>
        <strain evidence="4">DE</strain>
        <tissue evidence="4">Muscle</tissue>
    </source>
</reference>
<protein>
    <submittedName>
        <fullName evidence="4">Interferon-induced protein with tetratricopeptide repeats 1</fullName>
    </submittedName>
</protein>
<dbReference type="Gene3D" id="1.25.40.10">
    <property type="entry name" value="Tetratricopeptide repeat domain"/>
    <property type="match status" value="1"/>
</dbReference>
<name>A0AAD9C941_DISEL</name>
<evidence type="ECO:0000256" key="1">
    <source>
        <dbReference type="ARBA" id="ARBA00022737"/>
    </source>
</evidence>
<accession>A0AAD9C941</accession>
<dbReference type="PANTHER" id="PTHR10271:SF14">
    <property type="entry name" value="INTERFERON-INDUCED PROTEIN WITH TETRATRICOPEPTIDE REPEATS-RELATED"/>
    <property type="match status" value="1"/>
</dbReference>
<dbReference type="SUPFAM" id="SSF48452">
    <property type="entry name" value="TPR-like"/>
    <property type="match status" value="1"/>
</dbReference>
<dbReference type="AlphaFoldDB" id="A0AAD9C941"/>
<dbReference type="InterPro" id="IPR011990">
    <property type="entry name" value="TPR-like_helical_dom_sf"/>
</dbReference>
<organism evidence="4 5">
    <name type="scientific">Dissostichus eleginoides</name>
    <name type="common">Patagonian toothfish</name>
    <name type="synonym">Dissostichus amissus</name>
    <dbReference type="NCBI Taxonomy" id="100907"/>
    <lineage>
        <taxon>Eukaryota</taxon>
        <taxon>Metazoa</taxon>
        <taxon>Chordata</taxon>
        <taxon>Craniata</taxon>
        <taxon>Vertebrata</taxon>
        <taxon>Euteleostomi</taxon>
        <taxon>Actinopterygii</taxon>
        <taxon>Neopterygii</taxon>
        <taxon>Teleostei</taxon>
        <taxon>Neoteleostei</taxon>
        <taxon>Acanthomorphata</taxon>
        <taxon>Eupercaria</taxon>
        <taxon>Perciformes</taxon>
        <taxon>Notothenioidei</taxon>
        <taxon>Nototheniidae</taxon>
        <taxon>Dissostichus</taxon>
    </lineage>
</organism>
<evidence type="ECO:0000256" key="3">
    <source>
        <dbReference type="ARBA" id="ARBA00038336"/>
    </source>
</evidence>
<keyword evidence="2" id="KW-0802">TPR repeat</keyword>
<dbReference type="PANTHER" id="PTHR10271">
    <property type="entry name" value="INTERFERON-INDUCED PROTEIN WITH TETRATRICOPEPTIDE REPEATS"/>
    <property type="match status" value="1"/>
</dbReference>
<evidence type="ECO:0000256" key="2">
    <source>
        <dbReference type="ARBA" id="ARBA00022803"/>
    </source>
</evidence>
<comment type="caution">
    <text evidence="4">The sequence shown here is derived from an EMBL/GenBank/DDBJ whole genome shotgun (WGS) entry which is preliminary data.</text>
</comment>
<evidence type="ECO:0000313" key="4">
    <source>
        <dbReference type="EMBL" id="KAK1897071.1"/>
    </source>
</evidence>
<dbReference type="GO" id="GO:0005829">
    <property type="term" value="C:cytosol"/>
    <property type="evidence" value="ECO:0007669"/>
    <property type="project" value="TreeGrafter"/>
</dbReference>
<dbReference type="EMBL" id="JASDAP010000009">
    <property type="protein sequence ID" value="KAK1897071.1"/>
    <property type="molecule type" value="Genomic_DNA"/>
</dbReference>
<gene>
    <name evidence="4" type="ORF">KUDE01_016610</name>
</gene>
<sequence>MRIAQEQDPENLYLAAHYLDQRAMRGERIEDEARELATKVLRSPVSSYSGLKPLLRVYRKYVSVDEAIDLSEKALKNHPDERYLKRCAALCYERKLIFSDSPPKKSMLDRAVSLHQEVIRLYPHSSLMKKIDLAQIYALSRDGLAKADKIYQELLESDLELADKQMLYNRYAIYLHFQRQDGNMSIRYHMKAAEIPQQSFFRKNSIKVLEKRGRNSMCGDIREFLANLQEP</sequence>
<dbReference type="Proteomes" id="UP001228049">
    <property type="component" value="Unassembled WGS sequence"/>
</dbReference>